<name>A0ABS3DFA7_9BACT</name>
<evidence type="ECO:0000313" key="1">
    <source>
        <dbReference type="EMBL" id="MBN8229787.1"/>
    </source>
</evidence>
<accession>A0ABS3DFA7</accession>
<sequence>MTRFVLTRAMRRVLVSIVGVAVLFTAVMGFAHTPSGRPLLKWMGMSMPQAASAAGCPLGYDVKQSPEQKEAARQRFAAAHRGESAALARPALGFDLEQTTREALLEWARVNGVTCTVPRSQGDLDCADVPASLFPGLKREAPIRNMWVTFGADGRLVALVAVSRAVEAEPISATFRAANATLATLAGPALKRDGEGSVEELKQGLLRQASAEYRFQDFYALTRVTNMGDGFVLTEEYRALPKVATARELSWR</sequence>
<evidence type="ECO:0000313" key="2">
    <source>
        <dbReference type="Proteomes" id="UP000664052"/>
    </source>
</evidence>
<dbReference type="EMBL" id="JAFIMU010000007">
    <property type="protein sequence ID" value="MBN8229787.1"/>
    <property type="molecule type" value="Genomic_DNA"/>
</dbReference>
<organism evidence="1 2">
    <name type="scientific">Corallococcus macrosporus</name>
    <dbReference type="NCBI Taxonomy" id="35"/>
    <lineage>
        <taxon>Bacteria</taxon>
        <taxon>Pseudomonadati</taxon>
        <taxon>Myxococcota</taxon>
        <taxon>Myxococcia</taxon>
        <taxon>Myxococcales</taxon>
        <taxon>Cystobacterineae</taxon>
        <taxon>Myxococcaceae</taxon>
        <taxon>Corallococcus</taxon>
    </lineage>
</organism>
<dbReference type="RefSeq" id="WP_207053178.1">
    <property type="nucleotide sequence ID" value="NZ_JAFIMU010000007.1"/>
</dbReference>
<proteinExistence type="predicted"/>
<protein>
    <submittedName>
        <fullName evidence="1">Uncharacterized protein</fullName>
    </submittedName>
</protein>
<dbReference type="Proteomes" id="UP000664052">
    <property type="component" value="Unassembled WGS sequence"/>
</dbReference>
<reference evidence="1 2" key="1">
    <citation type="submission" date="2021-02" db="EMBL/GenBank/DDBJ databases">
        <title>De Novo genome assembly of isolated myxobacteria.</title>
        <authorList>
            <person name="Stevens D.C."/>
        </authorList>
    </citation>
    <scope>NUCLEOTIDE SEQUENCE [LARGE SCALE GENOMIC DNA]</scope>
    <source>
        <strain evidence="1 2">ATCC 29039</strain>
    </source>
</reference>
<keyword evidence="2" id="KW-1185">Reference proteome</keyword>
<comment type="caution">
    <text evidence="1">The sequence shown here is derived from an EMBL/GenBank/DDBJ whole genome shotgun (WGS) entry which is preliminary data.</text>
</comment>
<gene>
    <name evidence="1" type="ORF">JYK02_19940</name>
</gene>